<sequence>MEDLCYPLVPLSPPRFEVTMSPSVKKFGKLLLAVAIGAAASFGTTVAASSGPSEQSQSLACVGSHGGSCVNDCIEDGFDYGRCYGDCVCFYAY</sequence>
<proteinExistence type="predicted"/>
<organism evidence="1 2">
    <name type="scientific">Corallococcus caeni</name>
    <dbReference type="NCBI Taxonomy" id="3082388"/>
    <lineage>
        <taxon>Bacteria</taxon>
        <taxon>Pseudomonadati</taxon>
        <taxon>Myxococcota</taxon>
        <taxon>Myxococcia</taxon>
        <taxon>Myxococcales</taxon>
        <taxon>Cystobacterineae</taxon>
        <taxon>Myxococcaceae</taxon>
        <taxon>Corallococcus</taxon>
    </lineage>
</organism>
<name>A0ABQ6R189_9BACT</name>
<protein>
    <recommendedName>
        <fullName evidence="3">Defensin</fullName>
    </recommendedName>
</protein>
<evidence type="ECO:0008006" key="3">
    <source>
        <dbReference type="Google" id="ProtNLM"/>
    </source>
</evidence>
<keyword evidence="2" id="KW-1185">Reference proteome</keyword>
<dbReference type="EMBL" id="BTTX01000007">
    <property type="protein sequence ID" value="GMU10059.1"/>
    <property type="molecule type" value="Genomic_DNA"/>
</dbReference>
<evidence type="ECO:0000313" key="1">
    <source>
        <dbReference type="EMBL" id="GMU10059.1"/>
    </source>
</evidence>
<gene>
    <name evidence="1" type="ORF">ASNO1_63130</name>
</gene>
<reference evidence="1 2" key="1">
    <citation type="journal article" date="2024" name="Arch. Microbiol.">
        <title>Corallococcus caeni sp. nov., a novel myxobacterium isolated from activated sludge.</title>
        <authorList>
            <person name="Tomita S."/>
            <person name="Nakai R."/>
            <person name="Kuroda K."/>
            <person name="Kurashita H."/>
            <person name="Hatamoto M."/>
            <person name="Yamaguchi T."/>
            <person name="Narihiro T."/>
        </authorList>
    </citation>
    <scope>NUCLEOTIDE SEQUENCE [LARGE SCALE GENOMIC DNA]</scope>
    <source>
        <strain evidence="1 2">NO1</strain>
    </source>
</reference>
<accession>A0ABQ6R189</accession>
<comment type="caution">
    <text evidence="1">The sequence shown here is derived from an EMBL/GenBank/DDBJ whole genome shotgun (WGS) entry which is preliminary data.</text>
</comment>
<evidence type="ECO:0000313" key="2">
    <source>
        <dbReference type="Proteomes" id="UP001342631"/>
    </source>
</evidence>
<dbReference type="Proteomes" id="UP001342631">
    <property type="component" value="Unassembled WGS sequence"/>
</dbReference>